<gene>
    <name evidence="2" type="ORF">PTKU64_85720</name>
</gene>
<dbReference type="EMBL" id="AP024958">
    <property type="protein sequence ID" value="BCZ84897.1"/>
    <property type="molecule type" value="Genomic_DNA"/>
</dbReference>
<feature type="transmembrane region" description="Helical" evidence="1">
    <location>
        <begin position="7"/>
        <end position="27"/>
    </location>
</feature>
<evidence type="ECO:0000313" key="3">
    <source>
        <dbReference type="Proteomes" id="UP001319874"/>
    </source>
</evidence>
<dbReference type="Proteomes" id="UP001319874">
    <property type="component" value="Chromosome 4"/>
</dbReference>
<proteinExistence type="predicted"/>
<keyword evidence="1" id="KW-0812">Transmembrane</keyword>
<keyword evidence="3" id="KW-1185">Reference proteome</keyword>
<accession>A0ABN6JYD0</accession>
<organism evidence="2 3">
    <name type="scientific">Paraburkholderia terrae</name>
    <dbReference type="NCBI Taxonomy" id="311230"/>
    <lineage>
        <taxon>Bacteria</taxon>
        <taxon>Pseudomonadati</taxon>
        <taxon>Pseudomonadota</taxon>
        <taxon>Betaproteobacteria</taxon>
        <taxon>Burkholderiales</taxon>
        <taxon>Burkholderiaceae</taxon>
        <taxon>Paraburkholderia</taxon>
    </lineage>
</organism>
<keyword evidence="1" id="KW-0472">Membrane</keyword>
<protein>
    <submittedName>
        <fullName evidence="2">Uncharacterized protein</fullName>
    </submittedName>
</protein>
<reference evidence="2 3" key="1">
    <citation type="journal article" date="2022" name="Front. Microbiol.">
        <title>Identification and characterization of a novel class of self-sufficient cytochrome P450 hydroxylase involved in cyclohexanecarboxylate degradation in Paraburkholderia terrae strain KU-64.</title>
        <authorList>
            <person name="Yamamoto T."/>
            <person name="Hasegawa Y."/>
            <person name="Iwaki H."/>
        </authorList>
    </citation>
    <scope>NUCLEOTIDE SEQUENCE [LARGE SCALE GENOMIC DNA]</scope>
    <source>
        <strain evidence="2 3">KU-64</strain>
    </source>
</reference>
<keyword evidence="1" id="KW-1133">Transmembrane helix</keyword>
<evidence type="ECO:0000256" key="1">
    <source>
        <dbReference type="SAM" id="Phobius"/>
    </source>
</evidence>
<name>A0ABN6JYD0_9BURK</name>
<sequence>MRSKHDGSLIIGVVAIGLGALATFLLATQVPVQILLGGNDHGRFAYLSDDEAADASSHDTIRTRPLRREFINTRSRNAHKAIPLRDRHRHRTAIAERAQCRGAQVRNGMRGFEA</sequence>
<evidence type="ECO:0000313" key="2">
    <source>
        <dbReference type="EMBL" id="BCZ84897.1"/>
    </source>
</evidence>